<dbReference type="GO" id="GO:0006508">
    <property type="term" value="P:proteolysis"/>
    <property type="evidence" value="ECO:0007669"/>
    <property type="project" value="UniProtKB-KW"/>
</dbReference>
<dbReference type="InterPro" id="IPR043502">
    <property type="entry name" value="DNA/RNA_pol_sf"/>
</dbReference>
<dbReference type="InterPro" id="IPR001584">
    <property type="entry name" value="Integrase_cat-core"/>
</dbReference>
<dbReference type="PANTHER" id="PTHR42648">
    <property type="entry name" value="TRANSPOSASE, PUTATIVE-RELATED"/>
    <property type="match status" value="1"/>
</dbReference>
<dbReference type="Pfam" id="PF13976">
    <property type="entry name" value="gag_pre-integrs"/>
    <property type="match status" value="1"/>
</dbReference>
<dbReference type="PROSITE" id="PS50994">
    <property type="entry name" value="INTEGRASE"/>
    <property type="match status" value="1"/>
</dbReference>
<dbReference type="InParanoid" id="A0A7N2LXZ5"/>
<dbReference type="InterPro" id="IPR039537">
    <property type="entry name" value="Retrotran_Ty1/copia-like"/>
</dbReference>
<dbReference type="InterPro" id="IPR025724">
    <property type="entry name" value="GAG-pre-integrase_dom"/>
</dbReference>
<keyword evidence="8" id="KW-1185">Reference proteome</keyword>
<dbReference type="Pfam" id="PF07727">
    <property type="entry name" value="RVT_2"/>
    <property type="match status" value="1"/>
</dbReference>
<dbReference type="PANTHER" id="PTHR42648:SF26">
    <property type="entry name" value="INTEGRASE CATALYTIC DOMAIN-CONTAINING PROTEIN"/>
    <property type="match status" value="1"/>
</dbReference>
<dbReference type="AlphaFoldDB" id="A0A7N2LXZ5"/>
<proteinExistence type="predicted"/>
<keyword evidence="3" id="KW-0064">Aspartyl protease</keyword>
<evidence type="ECO:0000256" key="1">
    <source>
        <dbReference type="ARBA" id="ARBA00022670"/>
    </source>
</evidence>
<dbReference type="GO" id="GO:0004190">
    <property type="term" value="F:aspartic-type endopeptidase activity"/>
    <property type="evidence" value="ECO:0007669"/>
    <property type="project" value="UniProtKB-KW"/>
</dbReference>
<keyword evidence="2" id="KW-0479">Metal-binding</keyword>
<evidence type="ECO:0000256" key="3">
    <source>
        <dbReference type="ARBA" id="ARBA00022750"/>
    </source>
</evidence>
<evidence type="ECO:0000256" key="4">
    <source>
        <dbReference type="ARBA" id="ARBA00022801"/>
    </source>
</evidence>
<name>A0A7N2LXZ5_QUELO</name>
<dbReference type="SUPFAM" id="SSF53098">
    <property type="entry name" value="Ribonuclease H-like"/>
    <property type="match status" value="1"/>
</dbReference>
<feature type="region of interest" description="Disordered" evidence="5">
    <location>
        <begin position="526"/>
        <end position="560"/>
    </location>
</feature>
<dbReference type="SUPFAM" id="SSF56672">
    <property type="entry name" value="DNA/RNA polymerases"/>
    <property type="match status" value="1"/>
</dbReference>
<evidence type="ECO:0000256" key="5">
    <source>
        <dbReference type="SAM" id="MobiDB-lite"/>
    </source>
</evidence>
<dbReference type="EnsemblPlants" id="QL06p020360:mrna">
    <property type="protein sequence ID" value="QL06p020360:mrna"/>
    <property type="gene ID" value="QL06p020360"/>
</dbReference>
<dbReference type="InterPro" id="IPR054722">
    <property type="entry name" value="PolX-like_BBD"/>
</dbReference>
<dbReference type="Proteomes" id="UP000594261">
    <property type="component" value="Chromosome 6"/>
</dbReference>
<dbReference type="CDD" id="cd09272">
    <property type="entry name" value="RNase_HI_RT_Ty1"/>
    <property type="match status" value="1"/>
</dbReference>
<organism evidence="7 8">
    <name type="scientific">Quercus lobata</name>
    <name type="common">Valley oak</name>
    <dbReference type="NCBI Taxonomy" id="97700"/>
    <lineage>
        <taxon>Eukaryota</taxon>
        <taxon>Viridiplantae</taxon>
        <taxon>Streptophyta</taxon>
        <taxon>Embryophyta</taxon>
        <taxon>Tracheophyta</taxon>
        <taxon>Spermatophyta</taxon>
        <taxon>Magnoliopsida</taxon>
        <taxon>eudicotyledons</taxon>
        <taxon>Gunneridae</taxon>
        <taxon>Pentapetalae</taxon>
        <taxon>rosids</taxon>
        <taxon>fabids</taxon>
        <taxon>Fagales</taxon>
        <taxon>Fagaceae</taxon>
        <taxon>Quercus</taxon>
    </lineage>
</organism>
<keyword evidence="1" id="KW-0645">Protease</keyword>
<dbReference type="Gene3D" id="3.30.420.10">
    <property type="entry name" value="Ribonuclease H-like superfamily/Ribonuclease H"/>
    <property type="match status" value="1"/>
</dbReference>
<reference evidence="7 8" key="1">
    <citation type="journal article" date="2016" name="G3 (Bethesda)">
        <title>First Draft Assembly and Annotation of the Genome of a California Endemic Oak Quercus lobata Nee (Fagaceae).</title>
        <authorList>
            <person name="Sork V.L."/>
            <person name="Fitz-Gibbon S.T."/>
            <person name="Puiu D."/>
            <person name="Crepeau M."/>
            <person name="Gugger P.F."/>
            <person name="Sherman R."/>
            <person name="Stevens K."/>
            <person name="Langley C.H."/>
            <person name="Pellegrini M."/>
            <person name="Salzberg S.L."/>
        </authorList>
    </citation>
    <scope>NUCLEOTIDE SEQUENCE [LARGE SCALE GENOMIC DNA]</scope>
    <source>
        <strain evidence="7 8">cv. SW786</strain>
    </source>
</reference>
<reference evidence="7" key="2">
    <citation type="submission" date="2021-01" db="UniProtKB">
        <authorList>
            <consortium name="EnsemblPlants"/>
        </authorList>
    </citation>
    <scope>IDENTIFICATION</scope>
</reference>
<protein>
    <recommendedName>
        <fullName evidence="6">Integrase catalytic domain-containing protein</fullName>
    </recommendedName>
</protein>
<dbReference type="InterPro" id="IPR012337">
    <property type="entry name" value="RNaseH-like_sf"/>
</dbReference>
<dbReference type="EMBL" id="LRBV02000006">
    <property type="status" value="NOT_ANNOTATED_CDS"/>
    <property type="molecule type" value="Genomic_DNA"/>
</dbReference>
<sequence>MAPISAQSKSSGRTFTMFTDDLKNIIANVIRMVGNASYSSSLLALSGMSSSSWLIDSAYCNHMTPHSSLFSELKPAPHPLNIHTANGSTMSGHNIGSVSTSNLSVPSVFNVPDLSYNLFSVGQLVELGYRIIFDYSGCIVQDPRTGQELGTGPRVGRMFPVDNLRLPLVAPVSIVAATAVSSIPSLALWHARLGHASSSRVQQLASRGLLGSVSTKNFDCVSCQLGKQPALPFNTSESISTDIFDLIHSDVWGPSSVSSIGGSRYFVVFVDDYSRYSWIFNMKHRSELLQVYSNFTKMVKTQFSKRIKIFRSDNALEYTQYAFQAVLHSYGTVHQLTCPGTSQQNGRAERKLRHILDIVRTLLLSAKVPAPFWGEAAFHAINRIPSPVIQNQTPYERLFGSPPDYHHLRSFGSACFVLLQPHEHNKLEPRSRLCCFLGYGETQKGYRCYDPISHRLRISHNVVFWEHQSFIELSHFCASLSSSSVLDLFPDEAHIPSVTAPDPPVVAPDPAIDFFVQSPDTFDPFPSSPFNEQVEDAQVEDKLPNPELRSPAPASPEDLVQEIPPCHSTRVRSIPTHLFDYHCYTALATLHEPHTYREASTDPLWQIAMKEELDALSKNHTWDLVTLPPGKSVVSCKWIYKIKTRSDGSIERYKARLVAKGFTQEYGIDYEETFAPVARISFVQALLTVVAARKWDLFQMDVKNAFLNGDLSEEVYMQPPPGLSVESNKVCYLRRAFYGLKQAPRAWFAKFSFTISRLGYMASHYDSALFLRRIDKCTILLLLYVDDMIITGDDLSGIQELKGFLCQQFEMKDLGHLSYFLGLEITHSTDGLYITQVKYASELLSRAGLTNSKTVDTPVELNAHLTPSGGKQLSNPSLYRRLVGNLVYLTVTCPDISYAVHHSPLVFRAFSDTNWAADSTDRRSTTGYYFLFGSSLISWRSKKQTHVARSSTEAEYRALADTTFELLWLRWLLKDLGVSTFSATPLYCDNQSAIHIAHNDVFHERTKHIEIDCHFIRYYLVHGALKLISVSSKDQLTDIFTKSHPKGRLRTLVDNLKLVSHPP</sequence>
<dbReference type="Pfam" id="PF22936">
    <property type="entry name" value="Pol_BBD"/>
    <property type="match status" value="1"/>
</dbReference>
<dbReference type="Pfam" id="PF00665">
    <property type="entry name" value="rve"/>
    <property type="match status" value="1"/>
</dbReference>
<accession>A0A7N2LXZ5</accession>
<dbReference type="GO" id="GO:0015074">
    <property type="term" value="P:DNA integration"/>
    <property type="evidence" value="ECO:0007669"/>
    <property type="project" value="InterPro"/>
</dbReference>
<dbReference type="InterPro" id="IPR013103">
    <property type="entry name" value="RVT_2"/>
</dbReference>
<feature type="domain" description="Integrase catalytic" evidence="6">
    <location>
        <begin position="228"/>
        <end position="402"/>
    </location>
</feature>
<dbReference type="GO" id="GO:0003676">
    <property type="term" value="F:nucleic acid binding"/>
    <property type="evidence" value="ECO:0007669"/>
    <property type="project" value="InterPro"/>
</dbReference>
<evidence type="ECO:0000256" key="2">
    <source>
        <dbReference type="ARBA" id="ARBA00022723"/>
    </source>
</evidence>
<evidence type="ECO:0000313" key="7">
    <source>
        <dbReference type="EnsemblPlants" id="QL06p020360:mrna"/>
    </source>
</evidence>
<evidence type="ECO:0000313" key="8">
    <source>
        <dbReference type="Proteomes" id="UP000594261"/>
    </source>
</evidence>
<dbReference type="OMA" id="FHAINRI"/>
<dbReference type="InterPro" id="IPR057670">
    <property type="entry name" value="SH3_retrovirus"/>
</dbReference>
<keyword evidence="4" id="KW-0378">Hydrolase</keyword>
<dbReference type="GO" id="GO:0046872">
    <property type="term" value="F:metal ion binding"/>
    <property type="evidence" value="ECO:0007669"/>
    <property type="project" value="UniProtKB-KW"/>
</dbReference>
<dbReference type="Gramene" id="QL06p020360:mrna">
    <property type="protein sequence ID" value="QL06p020360:mrna"/>
    <property type="gene ID" value="QL06p020360"/>
</dbReference>
<dbReference type="InterPro" id="IPR036397">
    <property type="entry name" value="RNaseH_sf"/>
</dbReference>
<evidence type="ECO:0000259" key="6">
    <source>
        <dbReference type="PROSITE" id="PS50994"/>
    </source>
</evidence>
<dbReference type="Pfam" id="PF25597">
    <property type="entry name" value="SH3_retrovirus"/>
    <property type="match status" value="1"/>
</dbReference>